<keyword evidence="3" id="KW-0472">Membrane</keyword>
<reference evidence="7" key="1">
    <citation type="submission" date="2016-10" db="EMBL/GenBank/DDBJ databases">
        <authorList>
            <person name="Varghese N."/>
            <person name="Submissions S."/>
        </authorList>
    </citation>
    <scope>NUCLEOTIDE SEQUENCE [LARGE SCALE GENOMIC DNA]</scope>
    <source>
        <strain evidence="7">NRRL B-59562</strain>
    </source>
</reference>
<keyword evidence="3" id="KW-1133">Transmembrane helix</keyword>
<evidence type="ECO:0000256" key="1">
    <source>
        <dbReference type="ARBA" id="ARBA00009477"/>
    </source>
</evidence>
<evidence type="ECO:0000256" key="2">
    <source>
        <dbReference type="SAM" id="Coils"/>
    </source>
</evidence>
<feature type="transmembrane region" description="Helical" evidence="3">
    <location>
        <begin position="70"/>
        <end position="94"/>
    </location>
</feature>
<keyword evidence="2" id="KW-0175">Coiled coil</keyword>
<dbReference type="AlphaFoldDB" id="A0A1H3BJL6"/>
<dbReference type="PANTHER" id="PTHR30367">
    <property type="entry name" value="P-HYDROXYBENZOIC ACID EFFLUX PUMP SUBUNIT AAEA-RELATED"/>
    <property type="match status" value="1"/>
</dbReference>
<evidence type="ECO:0000313" key="6">
    <source>
        <dbReference type="EMBL" id="SDX41524.1"/>
    </source>
</evidence>
<evidence type="ECO:0000313" key="7">
    <source>
        <dbReference type="Proteomes" id="UP000243778"/>
    </source>
</evidence>
<keyword evidence="3" id="KW-0812">Transmembrane</keyword>
<proteinExistence type="inferred from homology"/>
<sequence length="368" mass="39538">MSSPSPASTCRPSSSTPAWPCRSTWAFASCSPAAECCAGCGIRACSSSPYPSASFPFWCSMSERSFPAKLLRAGFTLAMAVAAGLLVSALWSAYVVAPWTRDGRVSAQIVHIAPEVPGTVAEVPVTDDQYVKQGDVLYRIDSASFALALAQAEAQWAAADVSLRQKTEEARRRRGLERLVPAEEIQRANQAVAIAQAELRSAQVAVDRAKLDLARTVLRAPTDGYVTHLRLNKGDYAVAGQPNIALIDARSFWITGYFEETKLHGIQPGAAARIRLMGFDPVLPGRVASIGRGITDSNQQADAQGLPSVEPSFSWVRLAQRIPVRIEFEHVPQDVVLAAGMTGSIEVTPSAGAPVLQGRLISLLHRWM</sequence>
<dbReference type="InterPro" id="IPR058634">
    <property type="entry name" value="AaeA-lik-b-barrel"/>
</dbReference>
<feature type="coiled-coil region" evidence="2">
    <location>
        <begin position="185"/>
        <end position="212"/>
    </location>
</feature>
<keyword evidence="7" id="KW-1185">Reference proteome</keyword>
<evidence type="ECO:0000259" key="5">
    <source>
        <dbReference type="Pfam" id="PF25963"/>
    </source>
</evidence>
<dbReference type="InterPro" id="IPR050393">
    <property type="entry name" value="MFP_Efflux_Pump"/>
</dbReference>
<dbReference type="Gene3D" id="2.40.50.100">
    <property type="match status" value="1"/>
</dbReference>
<feature type="domain" description="p-hydroxybenzoic acid efflux pump subunit AaeA-like beta-barrel" evidence="5">
    <location>
        <begin position="251"/>
        <end position="348"/>
    </location>
</feature>
<accession>A0A1H3BJL6</accession>
<feature type="domain" description="Multidrug resistance protein MdtA-like barrel-sandwich hybrid" evidence="4">
    <location>
        <begin position="109"/>
        <end position="247"/>
    </location>
</feature>
<evidence type="ECO:0000259" key="4">
    <source>
        <dbReference type="Pfam" id="PF25917"/>
    </source>
</evidence>
<dbReference type="Gene3D" id="2.40.30.170">
    <property type="match status" value="1"/>
</dbReference>
<gene>
    <name evidence="6" type="ORF">SAMN05216287_2850</name>
</gene>
<dbReference type="Pfam" id="PF25963">
    <property type="entry name" value="Beta-barrel_AAEA"/>
    <property type="match status" value="1"/>
</dbReference>
<dbReference type="Proteomes" id="UP000243778">
    <property type="component" value="Unassembled WGS sequence"/>
</dbReference>
<dbReference type="InterPro" id="IPR058625">
    <property type="entry name" value="MdtA-like_BSH"/>
</dbReference>
<name>A0A1H3BJL6_9PSED</name>
<comment type="similarity">
    <text evidence="1">Belongs to the membrane fusion protein (MFP) (TC 8.A.1) family.</text>
</comment>
<protein>
    <submittedName>
        <fullName evidence="6">RND family efflux transporter, MFP subunit</fullName>
    </submittedName>
</protein>
<dbReference type="Pfam" id="PF25917">
    <property type="entry name" value="BSH_RND"/>
    <property type="match status" value="1"/>
</dbReference>
<evidence type="ECO:0000256" key="3">
    <source>
        <dbReference type="SAM" id="Phobius"/>
    </source>
</evidence>
<dbReference type="EMBL" id="FNNU01000004">
    <property type="protein sequence ID" value="SDX41524.1"/>
    <property type="molecule type" value="Genomic_DNA"/>
</dbReference>
<dbReference type="PANTHER" id="PTHR30367:SF12">
    <property type="entry name" value="P-HYDROXYBENZOIC ACID EFFLUX PUMP SUBUNIT AAEA"/>
    <property type="match status" value="1"/>
</dbReference>
<organism evidence="6 7">
    <name type="scientific">Pseudomonas kuykendallii</name>
    <dbReference type="NCBI Taxonomy" id="1007099"/>
    <lineage>
        <taxon>Bacteria</taxon>
        <taxon>Pseudomonadati</taxon>
        <taxon>Pseudomonadota</taxon>
        <taxon>Gammaproteobacteria</taxon>
        <taxon>Pseudomonadales</taxon>
        <taxon>Pseudomonadaceae</taxon>
        <taxon>Pseudomonas</taxon>
    </lineage>
</organism>
<dbReference type="SUPFAM" id="SSF111369">
    <property type="entry name" value="HlyD-like secretion proteins"/>
    <property type="match status" value="1"/>
</dbReference>
<dbReference type="STRING" id="1007099.SAMN05216287_2850"/>